<reference evidence="2" key="1">
    <citation type="submission" date="2023-03" db="EMBL/GenBank/DDBJ databases">
        <title>Massive genome expansion in bonnet fungi (Mycena s.s.) driven by repeated elements and novel gene families across ecological guilds.</title>
        <authorList>
            <consortium name="Lawrence Berkeley National Laboratory"/>
            <person name="Harder C.B."/>
            <person name="Miyauchi S."/>
            <person name="Viragh M."/>
            <person name="Kuo A."/>
            <person name="Thoen E."/>
            <person name="Andreopoulos B."/>
            <person name="Lu D."/>
            <person name="Skrede I."/>
            <person name="Drula E."/>
            <person name="Henrissat B."/>
            <person name="Morin E."/>
            <person name="Kohler A."/>
            <person name="Barry K."/>
            <person name="LaButti K."/>
            <person name="Morin E."/>
            <person name="Salamov A."/>
            <person name="Lipzen A."/>
            <person name="Mereny Z."/>
            <person name="Hegedus B."/>
            <person name="Baldrian P."/>
            <person name="Stursova M."/>
            <person name="Weitz H."/>
            <person name="Taylor A."/>
            <person name="Grigoriev I.V."/>
            <person name="Nagy L.G."/>
            <person name="Martin F."/>
            <person name="Kauserud H."/>
        </authorList>
    </citation>
    <scope>NUCLEOTIDE SEQUENCE</scope>
    <source>
        <strain evidence="2">CBHHK182m</strain>
    </source>
</reference>
<evidence type="ECO:0000313" key="2">
    <source>
        <dbReference type="EMBL" id="KAJ7717648.1"/>
    </source>
</evidence>
<feature type="region of interest" description="Disordered" evidence="1">
    <location>
        <begin position="141"/>
        <end position="191"/>
    </location>
</feature>
<evidence type="ECO:0000256" key="1">
    <source>
        <dbReference type="SAM" id="MobiDB-lite"/>
    </source>
</evidence>
<evidence type="ECO:0000313" key="3">
    <source>
        <dbReference type="Proteomes" id="UP001215598"/>
    </source>
</evidence>
<name>A0AAD7HCJ7_9AGAR</name>
<dbReference type="AlphaFoldDB" id="A0AAD7HCJ7"/>
<proteinExistence type="predicted"/>
<feature type="region of interest" description="Disordered" evidence="1">
    <location>
        <begin position="1"/>
        <end position="55"/>
    </location>
</feature>
<organism evidence="2 3">
    <name type="scientific">Mycena metata</name>
    <dbReference type="NCBI Taxonomy" id="1033252"/>
    <lineage>
        <taxon>Eukaryota</taxon>
        <taxon>Fungi</taxon>
        <taxon>Dikarya</taxon>
        <taxon>Basidiomycota</taxon>
        <taxon>Agaricomycotina</taxon>
        <taxon>Agaricomycetes</taxon>
        <taxon>Agaricomycetidae</taxon>
        <taxon>Agaricales</taxon>
        <taxon>Marasmiineae</taxon>
        <taxon>Mycenaceae</taxon>
        <taxon>Mycena</taxon>
    </lineage>
</organism>
<sequence>MTPTPPPRRMDDPKDQSSSPMARVVRSNDRIRAQQAAQPGAPVKAVKRPKPSTFGADLSNAVEKVSRALKHIPKKRSLEDVVIESSRKNIKIARERTEAQAEHRRQSLLVTQKAQLMEMLKLGIYTIEEVKIKIAKLDAPSAAPKVPRTPRTPHRAAVTPDSHHSSSRTNRFSPTWTIEEGCSLPDSVPEF</sequence>
<accession>A0AAD7HCJ7</accession>
<keyword evidence="3" id="KW-1185">Reference proteome</keyword>
<dbReference type="EMBL" id="JARKIB010000274">
    <property type="protein sequence ID" value="KAJ7717648.1"/>
    <property type="molecule type" value="Genomic_DNA"/>
</dbReference>
<gene>
    <name evidence="2" type="ORF">B0H16DRAFT_1475970</name>
</gene>
<feature type="compositionally biased region" description="Polar residues" evidence="1">
    <location>
        <begin position="167"/>
        <end position="176"/>
    </location>
</feature>
<protein>
    <submittedName>
        <fullName evidence="2">Uncharacterized protein</fullName>
    </submittedName>
</protein>
<comment type="caution">
    <text evidence="2">The sequence shown here is derived from an EMBL/GenBank/DDBJ whole genome shotgun (WGS) entry which is preliminary data.</text>
</comment>
<dbReference type="Proteomes" id="UP001215598">
    <property type="component" value="Unassembled WGS sequence"/>
</dbReference>